<sequence>MDDNIAVLVDNSGILKVSFVDSNVSWVIFFSITGHLRPLGMMIGLDQKDSPTWAMGPRERDI</sequence>
<accession>A0AA41SN30</accession>
<dbReference type="Proteomes" id="UP001166674">
    <property type="component" value="Unassembled WGS sequence"/>
</dbReference>
<organism evidence="1 2">
    <name type="scientific">Sciurus carolinensis</name>
    <name type="common">Eastern gray squirrel</name>
    <dbReference type="NCBI Taxonomy" id="30640"/>
    <lineage>
        <taxon>Eukaryota</taxon>
        <taxon>Metazoa</taxon>
        <taxon>Chordata</taxon>
        <taxon>Craniata</taxon>
        <taxon>Vertebrata</taxon>
        <taxon>Euteleostomi</taxon>
        <taxon>Mammalia</taxon>
        <taxon>Eutheria</taxon>
        <taxon>Euarchontoglires</taxon>
        <taxon>Glires</taxon>
        <taxon>Rodentia</taxon>
        <taxon>Sciuromorpha</taxon>
        <taxon>Sciuridae</taxon>
        <taxon>Sciurinae</taxon>
        <taxon>Sciurini</taxon>
        <taxon>Sciurus</taxon>
    </lineage>
</organism>
<dbReference type="AlphaFoldDB" id="A0AA41SN30"/>
<proteinExistence type="predicted"/>
<keyword evidence="2" id="KW-1185">Reference proteome</keyword>
<reference evidence="1" key="1">
    <citation type="submission" date="2020-03" db="EMBL/GenBank/DDBJ databases">
        <title>Studies in the Genomics of Life Span.</title>
        <authorList>
            <person name="Glass D."/>
        </authorList>
    </citation>
    <scope>NUCLEOTIDE SEQUENCE</scope>
    <source>
        <strain evidence="1">SUZIE</strain>
        <tissue evidence="1">Muscle</tissue>
    </source>
</reference>
<name>A0AA41SN30_SCICA</name>
<dbReference type="EMBL" id="JAATJV010148800">
    <property type="protein sequence ID" value="MBZ3870448.1"/>
    <property type="molecule type" value="Genomic_DNA"/>
</dbReference>
<evidence type="ECO:0000313" key="1">
    <source>
        <dbReference type="EMBL" id="MBZ3870448.1"/>
    </source>
</evidence>
<comment type="caution">
    <text evidence="1">The sequence shown here is derived from an EMBL/GenBank/DDBJ whole genome shotgun (WGS) entry which is preliminary data.</text>
</comment>
<evidence type="ECO:0000313" key="2">
    <source>
        <dbReference type="Proteomes" id="UP001166674"/>
    </source>
</evidence>
<protein>
    <submittedName>
        <fullName evidence="1">Uncharacterized protein</fullName>
    </submittedName>
</protein>
<gene>
    <name evidence="1" type="ORF">SUZIE_107990</name>
</gene>